<evidence type="ECO:0000259" key="1">
    <source>
        <dbReference type="PROSITE" id="PS51184"/>
    </source>
</evidence>
<dbReference type="InterPro" id="IPR050910">
    <property type="entry name" value="JMJD6_ArgDemeth/LysHydrox"/>
</dbReference>
<reference evidence="2" key="1">
    <citation type="journal article" date="2023" name="Mol. Biol. Evol.">
        <title>Third-Generation Sequencing Reveals the Adaptive Role of the Epigenome in Three Deep-Sea Polychaetes.</title>
        <authorList>
            <person name="Perez M."/>
            <person name="Aroh O."/>
            <person name="Sun Y."/>
            <person name="Lan Y."/>
            <person name="Juniper S.K."/>
            <person name="Young C.R."/>
            <person name="Angers B."/>
            <person name="Qian P.Y."/>
        </authorList>
    </citation>
    <scope>NUCLEOTIDE SEQUENCE</scope>
    <source>
        <strain evidence="2">P08H-3</strain>
    </source>
</reference>
<evidence type="ECO:0000313" key="3">
    <source>
        <dbReference type="Proteomes" id="UP001208570"/>
    </source>
</evidence>
<dbReference type="GO" id="GO:0005634">
    <property type="term" value="C:nucleus"/>
    <property type="evidence" value="ECO:0007669"/>
    <property type="project" value="TreeGrafter"/>
</dbReference>
<dbReference type="InterPro" id="IPR003347">
    <property type="entry name" value="JmjC_dom"/>
</dbReference>
<name>A0AAD9NH30_9ANNE</name>
<dbReference type="SUPFAM" id="SSF51197">
    <property type="entry name" value="Clavaminate synthase-like"/>
    <property type="match status" value="1"/>
</dbReference>
<dbReference type="Proteomes" id="UP001208570">
    <property type="component" value="Unassembled WGS sequence"/>
</dbReference>
<gene>
    <name evidence="2" type="ORF">LSH36_18g11053</name>
</gene>
<dbReference type="AlphaFoldDB" id="A0AAD9NH30"/>
<dbReference type="PROSITE" id="PS51184">
    <property type="entry name" value="JMJC"/>
    <property type="match status" value="1"/>
</dbReference>
<feature type="domain" description="JmjC" evidence="1">
    <location>
        <begin position="155"/>
        <end position="333"/>
    </location>
</feature>
<dbReference type="EMBL" id="JAODUP010000018">
    <property type="protein sequence ID" value="KAK2168338.1"/>
    <property type="molecule type" value="Genomic_DNA"/>
</dbReference>
<protein>
    <recommendedName>
        <fullName evidence="1">JmjC domain-containing protein</fullName>
    </recommendedName>
</protein>
<dbReference type="PANTHER" id="PTHR12480:SF21">
    <property type="entry name" value="JMJC DOMAIN-CONTAINING PROTEIN 8"/>
    <property type="match status" value="1"/>
</dbReference>
<sequence>MFVALSWMYSQTISTKWYNISRTETTTRSTEQSQASLRMRYALDHKQLLKIRSANIEKWRKYYQWKQDYNEEGIDRRHNLSLEEFSDIYDGKWPVIITDVVQRWPAYNWTGEFFNEHYGQEQVLMKTVDPVMIEAVTVSVPLYKFYKNTKKAHPNSWSYVEDELFIPMRPELRKDIGDNKYVKEDFFEIFPEDVRPWNAMLLWGTKYSRSSLHMDPYNWTATSFVIRGHKRWKLYPPGQDEYLYIMKDKRSGFPLDCYKYNSAVDAFDPDMKTYPMFDNAASIMFEQLPGEILFIPSGWFHQAYNDEETLAISSQLMNKNNYRVILEEIIKMDNIQRDKLPTNIDMMSPYRQVEILMSMLPKIILERGRIVTEDLLYRMKLKSLEQKEYF</sequence>
<organism evidence="2 3">
    <name type="scientific">Paralvinella palmiformis</name>
    <dbReference type="NCBI Taxonomy" id="53620"/>
    <lineage>
        <taxon>Eukaryota</taxon>
        <taxon>Metazoa</taxon>
        <taxon>Spiralia</taxon>
        <taxon>Lophotrochozoa</taxon>
        <taxon>Annelida</taxon>
        <taxon>Polychaeta</taxon>
        <taxon>Sedentaria</taxon>
        <taxon>Canalipalpata</taxon>
        <taxon>Terebellida</taxon>
        <taxon>Terebelliformia</taxon>
        <taxon>Alvinellidae</taxon>
        <taxon>Paralvinella</taxon>
    </lineage>
</organism>
<evidence type="ECO:0000313" key="2">
    <source>
        <dbReference type="EMBL" id="KAK2168338.1"/>
    </source>
</evidence>
<dbReference type="Pfam" id="PF13621">
    <property type="entry name" value="Cupin_8"/>
    <property type="match status" value="1"/>
</dbReference>
<dbReference type="SMART" id="SM00558">
    <property type="entry name" value="JmjC"/>
    <property type="match status" value="1"/>
</dbReference>
<dbReference type="FunFam" id="2.60.120.650:FF:000081">
    <property type="entry name" value="Predicted protein"/>
    <property type="match status" value="1"/>
</dbReference>
<dbReference type="GO" id="GO:0000987">
    <property type="term" value="F:cis-regulatory region sequence-specific DNA binding"/>
    <property type="evidence" value="ECO:0007669"/>
    <property type="project" value="TreeGrafter"/>
</dbReference>
<dbReference type="InterPro" id="IPR041667">
    <property type="entry name" value="Cupin_8"/>
</dbReference>
<dbReference type="Gene3D" id="2.60.120.650">
    <property type="entry name" value="Cupin"/>
    <property type="match status" value="1"/>
</dbReference>
<proteinExistence type="predicted"/>
<accession>A0AAD9NH30</accession>
<dbReference type="PANTHER" id="PTHR12480">
    <property type="entry name" value="ARGININE DEMETHYLASE AND LYSYL-HYDROXYLASE JMJD"/>
    <property type="match status" value="1"/>
</dbReference>
<comment type="caution">
    <text evidence="2">The sequence shown here is derived from an EMBL/GenBank/DDBJ whole genome shotgun (WGS) entry which is preliminary data.</text>
</comment>
<keyword evidence="3" id="KW-1185">Reference proteome</keyword>